<name>A0ABN1GX93_9CAUL</name>
<gene>
    <name evidence="1" type="ORF">GCM10009422_18110</name>
</gene>
<reference evidence="1 2" key="1">
    <citation type="journal article" date="2019" name="Int. J. Syst. Evol. Microbiol.">
        <title>The Global Catalogue of Microorganisms (GCM) 10K type strain sequencing project: providing services to taxonomists for standard genome sequencing and annotation.</title>
        <authorList>
            <consortium name="The Broad Institute Genomics Platform"/>
            <consortium name="The Broad Institute Genome Sequencing Center for Infectious Disease"/>
            <person name="Wu L."/>
            <person name="Ma J."/>
        </authorList>
    </citation>
    <scope>NUCLEOTIDE SEQUENCE [LARGE SCALE GENOMIC DNA]</scope>
    <source>
        <strain evidence="1 2">JCM 12928</strain>
    </source>
</reference>
<keyword evidence="2" id="KW-1185">Reference proteome</keyword>
<dbReference type="RefSeq" id="WP_343792934.1">
    <property type="nucleotide sequence ID" value="NZ_BAAAGA010000005.1"/>
</dbReference>
<comment type="caution">
    <text evidence="1">The sequence shown here is derived from an EMBL/GenBank/DDBJ whole genome shotgun (WGS) entry which is preliminary data.</text>
</comment>
<protein>
    <submittedName>
        <fullName evidence="1">Uncharacterized protein</fullName>
    </submittedName>
</protein>
<dbReference type="Proteomes" id="UP001501352">
    <property type="component" value="Unassembled WGS sequence"/>
</dbReference>
<accession>A0ABN1GX93</accession>
<sequence length="65" mass="7012">MIALGELGSGLVGSAYDFHQAPTVLSGQDLVNYVQSFGGQSGWVGNCYRTEVNGTWYNACFTFEP</sequence>
<dbReference type="EMBL" id="BAAAGA010000005">
    <property type="protein sequence ID" value="GAA0622525.1"/>
    <property type="molecule type" value="Genomic_DNA"/>
</dbReference>
<evidence type="ECO:0000313" key="1">
    <source>
        <dbReference type="EMBL" id="GAA0622525.1"/>
    </source>
</evidence>
<proteinExistence type="predicted"/>
<organism evidence="1 2">
    <name type="scientific">Brevundimonas kwangchunensis</name>
    <dbReference type="NCBI Taxonomy" id="322163"/>
    <lineage>
        <taxon>Bacteria</taxon>
        <taxon>Pseudomonadati</taxon>
        <taxon>Pseudomonadota</taxon>
        <taxon>Alphaproteobacteria</taxon>
        <taxon>Caulobacterales</taxon>
        <taxon>Caulobacteraceae</taxon>
        <taxon>Brevundimonas</taxon>
    </lineage>
</organism>
<evidence type="ECO:0000313" key="2">
    <source>
        <dbReference type="Proteomes" id="UP001501352"/>
    </source>
</evidence>